<dbReference type="InterPro" id="IPR003749">
    <property type="entry name" value="ThiS/MoaD-like"/>
</dbReference>
<dbReference type="InterPro" id="IPR016155">
    <property type="entry name" value="Mopterin_synth/thiamin_S_b"/>
</dbReference>
<name>X0ZL33_9ZZZZ</name>
<sequence length="98" mass="11061">MEVVVKLHGDLREKAGIGTIKVPIDEDETVDTLLMKLGRRHLRVVEMILDPTTGELQENFNILLNGRRIQQIRGIHTKLKHKDEITISPPAAEDSSVE</sequence>
<dbReference type="Pfam" id="PF02597">
    <property type="entry name" value="ThiS"/>
    <property type="match status" value="1"/>
</dbReference>
<evidence type="ECO:0008006" key="2">
    <source>
        <dbReference type="Google" id="ProtNLM"/>
    </source>
</evidence>
<dbReference type="InterPro" id="IPR010038">
    <property type="entry name" value="MoaD_arc-typ"/>
</dbReference>
<dbReference type="EMBL" id="BART01004395">
    <property type="protein sequence ID" value="GAG70380.1"/>
    <property type="molecule type" value="Genomic_DNA"/>
</dbReference>
<reference evidence="1" key="1">
    <citation type="journal article" date="2014" name="Front. Microbiol.">
        <title>High frequency of phylogenetically diverse reductive dehalogenase-homologous genes in deep subseafloor sedimentary metagenomes.</title>
        <authorList>
            <person name="Kawai M."/>
            <person name="Futagami T."/>
            <person name="Toyoda A."/>
            <person name="Takaki Y."/>
            <person name="Nishi S."/>
            <person name="Hori S."/>
            <person name="Arai W."/>
            <person name="Tsubouchi T."/>
            <person name="Morono Y."/>
            <person name="Uchiyama I."/>
            <person name="Ito T."/>
            <person name="Fujiyama A."/>
            <person name="Inagaki F."/>
            <person name="Takami H."/>
        </authorList>
    </citation>
    <scope>NUCLEOTIDE SEQUENCE</scope>
    <source>
        <strain evidence="1">Expedition CK06-06</strain>
    </source>
</reference>
<dbReference type="SUPFAM" id="SSF54285">
    <property type="entry name" value="MoaD/ThiS"/>
    <property type="match status" value="1"/>
</dbReference>
<evidence type="ECO:0000313" key="1">
    <source>
        <dbReference type="EMBL" id="GAG70380.1"/>
    </source>
</evidence>
<gene>
    <name evidence="1" type="ORF">S01H4_11068</name>
</gene>
<dbReference type="InterPro" id="IPR012675">
    <property type="entry name" value="Beta-grasp_dom_sf"/>
</dbReference>
<dbReference type="Gene3D" id="3.10.20.30">
    <property type="match status" value="1"/>
</dbReference>
<dbReference type="InterPro" id="IPR052045">
    <property type="entry name" value="Sulfur_Carrier/Prot_Modifier"/>
</dbReference>
<accession>X0ZL33</accession>
<proteinExistence type="predicted"/>
<dbReference type="PANTHER" id="PTHR38031">
    <property type="entry name" value="SULFUR CARRIER PROTEIN SLR0821-RELATED"/>
    <property type="match status" value="1"/>
</dbReference>
<comment type="caution">
    <text evidence="1">The sequence shown here is derived from an EMBL/GenBank/DDBJ whole genome shotgun (WGS) entry which is preliminary data.</text>
</comment>
<dbReference type="NCBIfam" id="TIGR01687">
    <property type="entry name" value="moaD_arch"/>
    <property type="match status" value="1"/>
</dbReference>
<dbReference type="CDD" id="cd17040">
    <property type="entry name" value="Ubl_MoaD_like"/>
    <property type="match status" value="1"/>
</dbReference>
<organism evidence="1">
    <name type="scientific">marine sediment metagenome</name>
    <dbReference type="NCBI Taxonomy" id="412755"/>
    <lineage>
        <taxon>unclassified sequences</taxon>
        <taxon>metagenomes</taxon>
        <taxon>ecological metagenomes</taxon>
    </lineage>
</organism>
<protein>
    <recommendedName>
        <fullName evidence="2">MoaD/ThiS family protein</fullName>
    </recommendedName>
</protein>
<dbReference type="PANTHER" id="PTHR38031:SF1">
    <property type="entry name" value="SULFUR CARRIER PROTEIN CYSO"/>
    <property type="match status" value="1"/>
</dbReference>
<dbReference type="AlphaFoldDB" id="X0ZL33"/>